<dbReference type="EMBL" id="JAOTPL010000030">
    <property type="protein sequence ID" value="MCU7695457.1"/>
    <property type="molecule type" value="Genomic_DNA"/>
</dbReference>
<evidence type="ECO:0000313" key="1">
    <source>
        <dbReference type="EMBL" id="MCU7695457.1"/>
    </source>
</evidence>
<dbReference type="AlphaFoldDB" id="A0AAE3LKZ0"/>
<proteinExistence type="predicted"/>
<comment type="caution">
    <text evidence="1">The sequence shown here is derived from an EMBL/GenBank/DDBJ whole genome shotgun (WGS) entry which is preliminary data.</text>
</comment>
<gene>
    <name evidence="1" type="ORF">OD355_13105</name>
</gene>
<protein>
    <submittedName>
        <fullName evidence="1">Uncharacterized protein</fullName>
    </submittedName>
</protein>
<organism evidence="1 2">
    <name type="scientific">Haoranjiania flava</name>
    <dbReference type="NCBI Taxonomy" id="1856322"/>
    <lineage>
        <taxon>Bacteria</taxon>
        <taxon>Pseudomonadati</taxon>
        <taxon>Bacteroidota</taxon>
        <taxon>Chitinophagia</taxon>
        <taxon>Chitinophagales</taxon>
        <taxon>Chitinophagaceae</taxon>
        <taxon>Haoranjiania</taxon>
    </lineage>
</organism>
<dbReference type="Proteomes" id="UP001209317">
    <property type="component" value="Unassembled WGS sequence"/>
</dbReference>
<dbReference type="Pfam" id="PF06037">
    <property type="entry name" value="DUF922"/>
    <property type="match status" value="1"/>
</dbReference>
<keyword evidence="2" id="KW-1185">Reference proteome</keyword>
<dbReference type="InterPro" id="IPR010321">
    <property type="entry name" value="DUF922"/>
</dbReference>
<sequence length="102" mass="12038">MLCPKRDRTHEQKHFDLAEVFRRAMMQDMSSKKFTRNYKEEIKAIVAKRQQAFNKEQLLYDRETQHGMNKAAQVLWNNAIAQQLTNSGKFAATNITIQIHQE</sequence>
<name>A0AAE3LKZ0_9BACT</name>
<accession>A0AAE3LKZ0</accession>
<evidence type="ECO:0000313" key="2">
    <source>
        <dbReference type="Proteomes" id="UP001209317"/>
    </source>
</evidence>
<dbReference type="RefSeq" id="WP_263038944.1">
    <property type="nucleotide sequence ID" value="NZ_JAOTPL010000030.1"/>
</dbReference>
<reference evidence="1" key="1">
    <citation type="submission" date="2022-10" db="EMBL/GenBank/DDBJ databases">
        <authorList>
            <person name="Kim H.S."/>
            <person name="Kim J.-S."/>
            <person name="Suh M.K."/>
            <person name="Eom M.K."/>
            <person name="Lee J.-S."/>
        </authorList>
    </citation>
    <scope>NUCLEOTIDE SEQUENCE</scope>
    <source>
        <strain evidence="1">LIP-5</strain>
    </source>
</reference>